<dbReference type="NCBIfam" id="TIGR03002">
    <property type="entry name" value="outer_YhbN_LptA"/>
    <property type="match status" value="1"/>
</dbReference>
<name>A0A3M0BMM1_9AQUI</name>
<dbReference type="InterPro" id="IPR014340">
    <property type="entry name" value="LptA"/>
</dbReference>
<proteinExistence type="predicted"/>
<accession>A0A3M0BMM1</accession>
<dbReference type="GO" id="GO:0030288">
    <property type="term" value="C:outer membrane-bounded periplasmic space"/>
    <property type="evidence" value="ECO:0007669"/>
    <property type="project" value="TreeGrafter"/>
</dbReference>
<sequence>MIRIFLSIILILSFAFAEKKTVPIIIESNHFEYFNNQKLAIYKKDVVVRKGLFILYADLMKVFFDQAGNIKKIIAEGNVRFKKGEYSGSSDKATYEADKDLIKLIENAKVKKGNNVLEGDEIDYYLKEEKAIVIGKNKKVRTIIIPEETKK</sequence>
<dbReference type="RefSeq" id="WP_121923213.1">
    <property type="nucleotide sequence ID" value="NZ_REFO01000012.1"/>
</dbReference>
<protein>
    <submittedName>
        <fullName evidence="5">Lipopolysaccharide export system protein LptA</fullName>
    </submittedName>
</protein>
<keyword evidence="6" id="KW-1185">Reference proteome</keyword>
<dbReference type="Proteomes" id="UP000280842">
    <property type="component" value="Unassembled WGS sequence"/>
</dbReference>
<dbReference type="AlphaFoldDB" id="A0A3M0BMM1"/>
<dbReference type="PANTHER" id="PTHR36504:SF1">
    <property type="entry name" value="LIPOPOLYSACCHARIDE EXPORT SYSTEM PROTEIN LPTA"/>
    <property type="match status" value="1"/>
</dbReference>
<dbReference type="GO" id="GO:0017089">
    <property type="term" value="F:glycolipid transfer activity"/>
    <property type="evidence" value="ECO:0007669"/>
    <property type="project" value="TreeGrafter"/>
</dbReference>
<keyword evidence="3" id="KW-0574">Periplasm</keyword>
<keyword evidence="1" id="KW-0813">Transport</keyword>
<evidence type="ECO:0000256" key="3">
    <source>
        <dbReference type="ARBA" id="ARBA00022764"/>
    </source>
</evidence>
<reference evidence="5 6" key="1">
    <citation type="submission" date="2018-10" db="EMBL/GenBank/DDBJ databases">
        <title>Genomic Encyclopedia of Archaeal and Bacterial Type Strains, Phase II (KMG-II): from individual species to whole genera.</title>
        <authorList>
            <person name="Goeker M."/>
        </authorList>
    </citation>
    <scope>NUCLEOTIDE SEQUENCE [LARGE SCALE GENOMIC DNA]</scope>
    <source>
        <strain evidence="5 6">VM1</strain>
    </source>
</reference>
<keyword evidence="2" id="KW-0732">Signal</keyword>
<dbReference type="Pfam" id="PF03968">
    <property type="entry name" value="LptD_N"/>
    <property type="match status" value="1"/>
</dbReference>
<dbReference type="Gene3D" id="2.60.450.10">
    <property type="entry name" value="Lipopolysaccharide (LPS) transport protein A like domain"/>
    <property type="match status" value="1"/>
</dbReference>
<feature type="domain" description="Organic solvent tolerance-like N-terminal" evidence="4">
    <location>
        <begin position="26"/>
        <end position="129"/>
    </location>
</feature>
<dbReference type="InterPro" id="IPR052037">
    <property type="entry name" value="LPS_export_LptA"/>
</dbReference>
<evidence type="ECO:0000313" key="5">
    <source>
        <dbReference type="EMBL" id="RMA96078.1"/>
    </source>
</evidence>
<evidence type="ECO:0000256" key="1">
    <source>
        <dbReference type="ARBA" id="ARBA00022448"/>
    </source>
</evidence>
<organism evidence="5 6">
    <name type="scientific">Hydrogenothermus marinus</name>
    <dbReference type="NCBI Taxonomy" id="133270"/>
    <lineage>
        <taxon>Bacteria</taxon>
        <taxon>Pseudomonadati</taxon>
        <taxon>Aquificota</taxon>
        <taxon>Aquificia</taxon>
        <taxon>Aquificales</taxon>
        <taxon>Hydrogenothermaceae</taxon>
        <taxon>Hydrogenothermus</taxon>
    </lineage>
</organism>
<comment type="caution">
    <text evidence="5">The sequence shown here is derived from an EMBL/GenBank/DDBJ whole genome shotgun (WGS) entry which is preliminary data.</text>
</comment>
<dbReference type="GO" id="GO:0009279">
    <property type="term" value="C:cell outer membrane"/>
    <property type="evidence" value="ECO:0007669"/>
    <property type="project" value="TreeGrafter"/>
</dbReference>
<evidence type="ECO:0000259" key="4">
    <source>
        <dbReference type="Pfam" id="PF03968"/>
    </source>
</evidence>
<evidence type="ECO:0000256" key="2">
    <source>
        <dbReference type="ARBA" id="ARBA00022729"/>
    </source>
</evidence>
<dbReference type="PANTHER" id="PTHR36504">
    <property type="entry name" value="LIPOPOLYSACCHARIDE EXPORT SYSTEM PROTEIN LPTA"/>
    <property type="match status" value="1"/>
</dbReference>
<dbReference type="GO" id="GO:0015920">
    <property type="term" value="P:lipopolysaccharide transport"/>
    <property type="evidence" value="ECO:0007669"/>
    <property type="project" value="InterPro"/>
</dbReference>
<dbReference type="OrthoDB" id="14367at2"/>
<dbReference type="EMBL" id="REFO01000012">
    <property type="protein sequence ID" value="RMA96078.1"/>
    <property type="molecule type" value="Genomic_DNA"/>
</dbReference>
<dbReference type="InterPro" id="IPR005653">
    <property type="entry name" value="OstA-like_N"/>
</dbReference>
<gene>
    <name evidence="5" type="ORF">CLV39_1089</name>
</gene>
<dbReference type="GO" id="GO:0001530">
    <property type="term" value="F:lipopolysaccharide binding"/>
    <property type="evidence" value="ECO:0007669"/>
    <property type="project" value="InterPro"/>
</dbReference>
<evidence type="ECO:0000313" key="6">
    <source>
        <dbReference type="Proteomes" id="UP000280842"/>
    </source>
</evidence>